<dbReference type="SMART" id="SM00323">
    <property type="entry name" value="RasGAP"/>
    <property type="match status" value="1"/>
</dbReference>
<proteinExistence type="predicted"/>
<dbReference type="InterPro" id="IPR008936">
    <property type="entry name" value="Rho_GTPase_activation_prot"/>
</dbReference>
<feature type="compositionally biased region" description="Polar residues" evidence="2">
    <location>
        <begin position="1265"/>
        <end position="1288"/>
    </location>
</feature>
<dbReference type="Gene3D" id="1.10.506.10">
    <property type="entry name" value="GTPase Activation - p120gap, domain 1"/>
    <property type="match status" value="1"/>
</dbReference>
<evidence type="ECO:0000313" key="4">
    <source>
        <dbReference type="EMBL" id="VUZ47365.1"/>
    </source>
</evidence>
<dbReference type="PANTHER" id="PTHR10194">
    <property type="entry name" value="RAS GTPASE-ACTIVATING PROTEINS"/>
    <property type="match status" value="1"/>
</dbReference>
<feature type="region of interest" description="Disordered" evidence="2">
    <location>
        <begin position="135"/>
        <end position="161"/>
    </location>
</feature>
<feature type="compositionally biased region" description="Polar residues" evidence="2">
    <location>
        <begin position="1224"/>
        <end position="1240"/>
    </location>
</feature>
<dbReference type="PANTHER" id="PTHR10194:SF60">
    <property type="entry name" value="RAS GTPASE-ACTIVATING PROTEIN RASKOL"/>
    <property type="match status" value="1"/>
</dbReference>
<dbReference type="SUPFAM" id="SSF48350">
    <property type="entry name" value="GTPase activation domain, GAP"/>
    <property type="match status" value="2"/>
</dbReference>
<dbReference type="GO" id="GO:0005096">
    <property type="term" value="F:GTPase activator activity"/>
    <property type="evidence" value="ECO:0007669"/>
    <property type="project" value="UniProtKB-KW"/>
</dbReference>
<dbReference type="Pfam" id="PF00616">
    <property type="entry name" value="RasGAP"/>
    <property type="match status" value="1"/>
</dbReference>
<feature type="domain" description="Ras-GAP" evidence="3">
    <location>
        <begin position="603"/>
        <end position="859"/>
    </location>
</feature>
<feature type="compositionally biased region" description="Low complexity" evidence="2">
    <location>
        <begin position="1251"/>
        <end position="1264"/>
    </location>
</feature>
<evidence type="ECO:0000313" key="5">
    <source>
        <dbReference type="Proteomes" id="UP000321570"/>
    </source>
</evidence>
<keyword evidence="5" id="KW-1185">Reference proteome</keyword>
<feature type="region of interest" description="Disordered" evidence="2">
    <location>
        <begin position="1185"/>
        <end position="1307"/>
    </location>
</feature>
<evidence type="ECO:0000259" key="3">
    <source>
        <dbReference type="PROSITE" id="PS50018"/>
    </source>
</evidence>
<dbReference type="InterPro" id="IPR039360">
    <property type="entry name" value="Ras_GTPase"/>
</dbReference>
<gene>
    <name evidence="4" type="ORF">WMSIL1_LOCUS6902</name>
</gene>
<dbReference type="PROSITE" id="PS50018">
    <property type="entry name" value="RAS_GTPASE_ACTIV_2"/>
    <property type="match status" value="1"/>
</dbReference>
<dbReference type="Proteomes" id="UP000321570">
    <property type="component" value="Unassembled WGS sequence"/>
</dbReference>
<dbReference type="PROSITE" id="PS00509">
    <property type="entry name" value="RAS_GTPASE_ACTIV_1"/>
    <property type="match status" value="1"/>
</dbReference>
<dbReference type="InterPro" id="IPR001936">
    <property type="entry name" value="RasGAP_dom"/>
</dbReference>
<name>A0A564YJC3_HYMDI</name>
<dbReference type="EMBL" id="CABIJS010000233">
    <property type="protein sequence ID" value="VUZ47365.1"/>
    <property type="molecule type" value="Genomic_DNA"/>
</dbReference>
<evidence type="ECO:0000256" key="2">
    <source>
        <dbReference type="SAM" id="MobiDB-lite"/>
    </source>
</evidence>
<feature type="compositionally biased region" description="Polar residues" evidence="2">
    <location>
        <begin position="1193"/>
        <end position="1203"/>
    </location>
</feature>
<protein>
    <recommendedName>
        <fullName evidence="3">Ras-GAP domain-containing protein</fullName>
    </recommendedName>
</protein>
<dbReference type="InterPro" id="IPR023152">
    <property type="entry name" value="RasGAP_CS"/>
</dbReference>
<evidence type="ECO:0000256" key="1">
    <source>
        <dbReference type="ARBA" id="ARBA00022468"/>
    </source>
</evidence>
<keyword evidence="1" id="KW-0343">GTPase activation</keyword>
<sequence>MPLLPTSAAKKRAKSWKSEDLEKRRMLSQQLTLDEKSEVTLQRTEVSNIALSNAISQPSVYLSSSSKGTWPTVEKITRSQSIVHQVDGNIPPHLDPEFVKRRATTLAIDMSSQRQSKAANRRRLFSIFSKQNNGTRESATLRNKQDCPSTDNLSNESATSPSIVQSLVDSLGRHKSELKFSVSALHDSIVHRGEKNCFQVSTFFPSSKPLSRNVNTLGQDPRQDRVTSLSRRWAQDRFRSINSMDDEGEDFDNEDFVEPSTVCLRRPAAAERRRFNRQMAAESQEPHSVHRIYSCRSPEDRNYWLTKFQCVTNPNLCSEKRIESSLHLCIQEIKGIPIGNDYFCEIYLDDALYAQTFPKTMTEVLAWSEDFGFTHLPSFNEVQILLWMFAPTMMVEKVRNRRASLPRSGVVSAGGSEHLSTYRISIPNHADSVMSMESEVSSSTENAGVVDDVRSRKRRRSMGVSGKKASANLLLIAKFIIPASDITGMVDNESWYTSSLDASLKRRSFADYSSSSLSLSTFDGVLARPSSLKRHSQSGLRLSRKTLTQLTRTPPRLRLSARLVNLTVLPLCGYSSLLRALSDPAACTMLLLRRLEPFLSVKSKAAVAKSLLATLHLRGEVPAFLAALVLSEVQEQDNPNMVLRSNSLATKAIELYLKQVGGPYLKSALGEFVTSVLTQTAATAIAVASTSPNTEASQPLSMKERRAPLGRMQSSTTRNISAEDENQRISGVVDFEVDPDKVTNSKQLLRNQANLIKLVRDVWRRIQATITSFPNELRITFAAIREAMMPTSTSDGFKSPRNEYGGLFEHVISACVFLRFVCPAILSPSLFALADNFADNTRAVRAFTLVAKTILNLANFTLFGDVKELHMDFLNRFVAEEMPTMRALLWRLSEPPLCEELVSGATESSGAIDTAAAHSAKLVDVLTVLKQNSTDDIAVGNIATAATGLSINPVPVNSFCNRCTSIMLESEFQRPTSHHDFTRASGPPVSSNVHATNSHEELLRHQWMTELQDLQADVSVCQQAIFGIPGQLTASGHSLELDQLNLAASLAHCHAQLEAAFTMVPQEKLDQPLRGLHSILTSLTHLTTLDVKDWHSREPSTEPYHDSQQSICHDLASSVSALSLARSSPHEEHSSASTRYKINVAIMEEDNNGLKAQTAVLSAKAKSTQLVESKGGVYHRHIHAKQRGEPNQILGSTFNTTSEPGPLYNAESGPKPREEDSPHTPATDSHLTTTNESSWSLLHATAPAPSPLTTSHPNSNTTPTFYSDSSCTSMNIPSPPESSTNSSVGGSGRPSHHPIMGTSLYTSSQSGQLASSIHRSCTFPNSNSPAVPRTNRQSAYNPIFENTSGRTLVSVETQTSREQITELDEFVQNVDRINSQKNSHRQRHRHLYINILDDFEPGNLKLSS</sequence>
<organism evidence="4 5">
    <name type="scientific">Hymenolepis diminuta</name>
    <name type="common">Rat tapeworm</name>
    <dbReference type="NCBI Taxonomy" id="6216"/>
    <lineage>
        <taxon>Eukaryota</taxon>
        <taxon>Metazoa</taxon>
        <taxon>Spiralia</taxon>
        <taxon>Lophotrochozoa</taxon>
        <taxon>Platyhelminthes</taxon>
        <taxon>Cestoda</taxon>
        <taxon>Eucestoda</taxon>
        <taxon>Cyclophyllidea</taxon>
        <taxon>Hymenolepididae</taxon>
        <taxon>Hymenolepis</taxon>
    </lineage>
</organism>
<reference evidence="4 5" key="1">
    <citation type="submission" date="2019-07" db="EMBL/GenBank/DDBJ databases">
        <authorList>
            <person name="Jastrzebski P J."/>
            <person name="Paukszto L."/>
            <person name="Jastrzebski P J."/>
        </authorList>
    </citation>
    <scope>NUCLEOTIDE SEQUENCE [LARGE SCALE GENOMIC DNA]</scope>
    <source>
        <strain evidence="4 5">WMS-il1</strain>
    </source>
</reference>
<accession>A0A564YJC3</accession>